<proteinExistence type="predicted"/>
<dbReference type="Pfam" id="PF00071">
    <property type="entry name" value="Ras"/>
    <property type="match status" value="1"/>
</dbReference>
<dbReference type="PRINTS" id="PR00449">
    <property type="entry name" value="RASTRNSFRMNG"/>
</dbReference>
<dbReference type="InterPro" id="IPR001806">
    <property type="entry name" value="Small_GTPase"/>
</dbReference>
<dbReference type="SUPFAM" id="SSF52540">
    <property type="entry name" value="P-loop containing nucleoside triphosphate hydrolases"/>
    <property type="match status" value="1"/>
</dbReference>
<dbReference type="SMART" id="SM00175">
    <property type="entry name" value="RAB"/>
    <property type="match status" value="1"/>
</dbReference>
<organism evidence="3">
    <name type="scientific">Trepomonas sp. PC1</name>
    <dbReference type="NCBI Taxonomy" id="1076344"/>
    <lineage>
        <taxon>Eukaryota</taxon>
        <taxon>Metamonada</taxon>
        <taxon>Diplomonadida</taxon>
        <taxon>Hexamitidae</taxon>
        <taxon>Hexamitinae</taxon>
        <taxon>Trepomonas</taxon>
    </lineage>
</organism>
<keyword evidence="1" id="KW-0547">Nucleotide-binding</keyword>
<dbReference type="InterPro" id="IPR027417">
    <property type="entry name" value="P-loop_NTPase"/>
</dbReference>
<feature type="non-terminal residue" evidence="3">
    <location>
        <position position="1"/>
    </location>
</feature>
<protein>
    <submittedName>
        <fullName evidence="3">Rab-like protein</fullName>
    </submittedName>
</protein>
<evidence type="ECO:0000313" key="3">
    <source>
        <dbReference type="EMBL" id="JAP95280.1"/>
    </source>
</evidence>
<dbReference type="InterPro" id="IPR050227">
    <property type="entry name" value="Rab"/>
</dbReference>
<dbReference type="GO" id="GO:0003924">
    <property type="term" value="F:GTPase activity"/>
    <property type="evidence" value="ECO:0007669"/>
    <property type="project" value="InterPro"/>
</dbReference>
<dbReference type="Gene3D" id="3.40.50.300">
    <property type="entry name" value="P-loop containing nucleotide triphosphate hydrolases"/>
    <property type="match status" value="1"/>
</dbReference>
<sequence length="192" mass="21929">IKVKIIMLGDFYAGKSSLVRYFRLGIHASEQNFQPTIGICVLNKFVDTVFEGKDIQLNLEIFDYALSDRKFKIQERYFADAMGAICVFDLTNADTLPILADSITQMAQITPDAQMVLVGSKADLKDKCVVEQKQIDEIKEKYNCEYVQSSSSTGEGVIECFNLMIQQIMKTDQFKQKVHAMLQEEKQLKQCW</sequence>
<dbReference type="EMBL" id="GDID01001326">
    <property type="protein sequence ID" value="JAP95280.1"/>
    <property type="molecule type" value="Transcribed_RNA"/>
</dbReference>
<dbReference type="GO" id="GO:0005525">
    <property type="term" value="F:GTP binding"/>
    <property type="evidence" value="ECO:0007669"/>
    <property type="project" value="UniProtKB-KW"/>
</dbReference>
<dbReference type="PROSITE" id="PS51421">
    <property type="entry name" value="RAS"/>
    <property type="match status" value="1"/>
</dbReference>
<name>A0A146KEN7_9EUKA</name>
<gene>
    <name evidence="3" type="ORF">TPC1_11781</name>
</gene>
<dbReference type="NCBIfam" id="TIGR00231">
    <property type="entry name" value="small_GTP"/>
    <property type="match status" value="1"/>
</dbReference>
<evidence type="ECO:0000256" key="2">
    <source>
        <dbReference type="ARBA" id="ARBA00023134"/>
    </source>
</evidence>
<dbReference type="InterPro" id="IPR005225">
    <property type="entry name" value="Small_GTP-bd"/>
</dbReference>
<dbReference type="PANTHER" id="PTHR47977">
    <property type="entry name" value="RAS-RELATED PROTEIN RAB"/>
    <property type="match status" value="1"/>
</dbReference>
<reference evidence="3" key="1">
    <citation type="submission" date="2015-07" db="EMBL/GenBank/DDBJ databases">
        <title>Adaptation to a free-living lifestyle via gene acquisitions in the diplomonad Trepomonas sp. PC1.</title>
        <authorList>
            <person name="Xu F."/>
            <person name="Jerlstrom-Hultqvist J."/>
            <person name="Kolisko M."/>
            <person name="Simpson A.G.B."/>
            <person name="Roger A.J."/>
            <person name="Svard S.G."/>
            <person name="Andersson J.O."/>
        </authorList>
    </citation>
    <scope>NUCLEOTIDE SEQUENCE</scope>
    <source>
        <strain evidence="3">PC1</strain>
    </source>
</reference>
<dbReference type="PROSITE" id="PS51419">
    <property type="entry name" value="RAB"/>
    <property type="match status" value="1"/>
</dbReference>
<evidence type="ECO:0000256" key="1">
    <source>
        <dbReference type="ARBA" id="ARBA00022741"/>
    </source>
</evidence>
<accession>A0A146KEN7</accession>
<dbReference type="AlphaFoldDB" id="A0A146KEN7"/>
<keyword evidence="2" id="KW-0342">GTP-binding</keyword>
<dbReference type="SMART" id="SM00173">
    <property type="entry name" value="RAS"/>
    <property type="match status" value="1"/>
</dbReference>